<dbReference type="PATRIC" id="fig|540747.5.peg.2441"/>
<dbReference type="EMBL" id="LAXI01000002">
    <property type="protein sequence ID" value="KRS18911.1"/>
    <property type="molecule type" value="Genomic_DNA"/>
</dbReference>
<evidence type="ECO:0000313" key="2">
    <source>
        <dbReference type="Proteomes" id="UP000051401"/>
    </source>
</evidence>
<dbReference type="AlphaFoldDB" id="A0A0T5PD88"/>
<sequence>MPFTKPFLFTALCAATLSACSEPAEVRRFEMRVDDDYYTVTDRKPVFAFLGAQNGHRTVRVNGEDVPCPVMPCTGAIREAGNTNHIDEFRRAPAGADLTTE</sequence>
<dbReference type="PROSITE" id="PS51257">
    <property type="entry name" value="PROKAR_LIPOPROTEIN"/>
    <property type="match status" value="1"/>
</dbReference>
<reference evidence="1 2" key="1">
    <citation type="submission" date="2015-04" db="EMBL/GenBank/DDBJ databases">
        <title>The draft genome sequence of Roseovarius indicus B108T.</title>
        <authorList>
            <person name="Li G."/>
            <person name="Lai Q."/>
            <person name="Shao Z."/>
            <person name="Yan P."/>
        </authorList>
    </citation>
    <scope>NUCLEOTIDE SEQUENCE [LARGE SCALE GENOMIC DNA]</scope>
    <source>
        <strain evidence="1 2">B108</strain>
    </source>
</reference>
<gene>
    <name evidence="1" type="ORF">XM52_04335</name>
</gene>
<dbReference type="Proteomes" id="UP000051401">
    <property type="component" value="Unassembled WGS sequence"/>
</dbReference>
<dbReference type="STRING" id="540747.SAMN04488031_103369"/>
<evidence type="ECO:0008006" key="3">
    <source>
        <dbReference type="Google" id="ProtNLM"/>
    </source>
</evidence>
<proteinExistence type="predicted"/>
<protein>
    <recommendedName>
        <fullName evidence="3">Lipoprotein</fullName>
    </recommendedName>
</protein>
<keyword evidence="2" id="KW-1185">Reference proteome</keyword>
<evidence type="ECO:0000313" key="1">
    <source>
        <dbReference type="EMBL" id="KRS18911.1"/>
    </source>
</evidence>
<name>A0A0T5PD88_9RHOB</name>
<accession>A0A0T5PD88</accession>
<dbReference type="RefSeq" id="WP_143100414.1">
    <property type="nucleotide sequence ID" value="NZ_FOMY01000003.1"/>
</dbReference>
<comment type="caution">
    <text evidence="1">The sequence shown here is derived from an EMBL/GenBank/DDBJ whole genome shotgun (WGS) entry which is preliminary data.</text>
</comment>
<organism evidence="1 2">
    <name type="scientific">Roseovarius indicus</name>
    <dbReference type="NCBI Taxonomy" id="540747"/>
    <lineage>
        <taxon>Bacteria</taxon>
        <taxon>Pseudomonadati</taxon>
        <taxon>Pseudomonadota</taxon>
        <taxon>Alphaproteobacteria</taxon>
        <taxon>Rhodobacterales</taxon>
        <taxon>Roseobacteraceae</taxon>
        <taxon>Roseovarius</taxon>
    </lineage>
</organism>